<dbReference type="EMBL" id="WIXE01009019">
    <property type="protein sequence ID" value="KAK5978765.1"/>
    <property type="molecule type" value="Genomic_DNA"/>
</dbReference>
<proteinExistence type="predicted"/>
<keyword evidence="2" id="KW-1185">Reference proteome</keyword>
<protein>
    <submittedName>
        <fullName evidence="1">Uncharacterized protein</fullName>
    </submittedName>
</protein>
<evidence type="ECO:0000313" key="2">
    <source>
        <dbReference type="Proteomes" id="UP001331761"/>
    </source>
</evidence>
<comment type="caution">
    <text evidence="1">The sequence shown here is derived from an EMBL/GenBank/DDBJ whole genome shotgun (WGS) entry which is preliminary data.</text>
</comment>
<dbReference type="Proteomes" id="UP001331761">
    <property type="component" value="Unassembled WGS sequence"/>
</dbReference>
<accession>A0AAN8FGT6</accession>
<organism evidence="1 2">
    <name type="scientific">Trichostrongylus colubriformis</name>
    <name type="common">Black scour worm</name>
    <dbReference type="NCBI Taxonomy" id="6319"/>
    <lineage>
        <taxon>Eukaryota</taxon>
        <taxon>Metazoa</taxon>
        <taxon>Ecdysozoa</taxon>
        <taxon>Nematoda</taxon>
        <taxon>Chromadorea</taxon>
        <taxon>Rhabditida</taxon>
        <taxon>Rhabditina</taxon>
        <taxon>Rhabditomorpha</taxon>
        <taxon>Strongyloidea</taxon>
        <taxon>Trichostrongylidae</taxon>
        <taxon>Trichostrongylus</taxon>
    </lineage>
</organism>
<sequence>MRWQKSYDELKQLLLKERFLADDKLNPYLLERLGPSELERSRATFLKLCPSVSQCVPAFGATNQWYSPQ</sequence>
<dbReference type="AlphaFoldDB" id="A0AAN8FGT6"/>
<gene>
    <name evidence="1" type="ORF">GCK32_020161</name>
</gene>
<reference evidence="1 2" key="1">
    <citation type="submission" date="2019-10" db="EMBL/GenBank/DDBJ databases">
        <title>Assembly and Annotation for the nematode Trichostrongylus colubriformis.</title>
        <authorList>
            <person name="Martin J."/>
        </authorList>
    </citation>
    <scope>NUCLEOTIDE SEQUENCE [LARGE SCALE GENOMIC DNA]</scope>
    <source>
        <strain evidence="1">G859</strain>
        <tissue evidence="1">Whole worm</tissue>
    </source>
</reference>
<name>A0AAN8FGT6_TRICO</name>
<evidence type="ECO:0000313" key="1">
    <source>
        <dbReference type="EMBL" id="KAK5978765.1"/>
    </source>
</evidence>